<dbReference type="InterPro" id="IPR013785">
    <property type="entry name" value="Aldolase_TIM"/>
</dbReference>
<gene>
    <name evidence="1" type="ORF">ENO26_01960</name>
</gene>
<dbReference type="EMBL" id="DSEU01000008">
    <property type="protein sequence ID" value="HEM66327.1"/>
    <property type="molecule type" value="Genomic_DNA"/>
</dbReference>
<dbReference type="Gene3D" id="3.20.20.70">
    <property type="entry name" value="Aldolase class I"/>
    <property type="match status" value="1"/>
</dbReference>
<organism evidence="1">
    <name type="scientific">Ignisphaera aggregans</name>
    <dbReference type="NCBI Taxonomy" id="334771"/>
    <lineage>
        <taxon>Archaea</taxon>
        <taxon>Thermoproteota</taxon>
        <taxon>Thermoprotei</taxon>
        <taxon>Desulfurococcales</taxon>
        <taxon>Desulfurococcaceae</taxon>
        <taxon>Ignisphaera</taxon>
    </lineage>
</organism>
<name>A0A7J2U1Z5_9CREN</name>
<proteinExistence type="predicted"/>
<comment type="caution">
    <text evidence="1">The sequence shown here is derived from an EMBL/GenBank/DDBJ whole genome shotgun (WGS) entry which is preliminary data.</text>
</comment>
<protein>
    <submittedName>
        <fullName evidence="1">4Fe-4S cluster-binding domain-containing protein</fullName>
    </submittedName>
</protein>
<evidence type="ECO:0000313" key="1">
    <source>
        <dbReference type="EMBL" id="HEM66327.1"/>
    </source>
</evidence>
<accession>A0A7J2U1Z5</accession>
<reference evidence="1" key="1">
    <citation type="journal article" date="2020" name="mSystems">
        <title>Genome- and Community-Level Interaction Insights into Carbon Utilization and Element Cycling Functions of Hydrothermarchaeota in Hydrothermal Sediment.</title>
        <authorList>
            <person name="Zhou Z."/>
            <person name="Liu Y."/>
            <person name="Xu W."/>
            <person name="Pan J."/>
            <person name="Luo Z.H."/>
            <person name="Li M."/>
        </authorList>
    </citation>
    <scope>NUCLEOTIDE SEQUENCE [LARGE SCALE GENOMIC DNA]</scope>
    <source>
        <strain evidence="1">SpSt-125</strain>
    </source>
</reference>
<sequence length="290" mass="32904">MVYSLSSVTLTNVEKVPLSFCCSGGIALNLNFVECPLSCNACPWEANLSQRSAELLNVRHVEIVEIIDRYSPDIVMLHGGEPYTVKGVDKLLEEIRGSYKGFIGIKANIFHAISAKERFNELLHYSDLVLVEFVDVHFCQINQQVVNDVNYFLHSIFSQHKGIEVIAVATTRSCTENLINVIIILKEFFKNSSTPLNWIFLEATSLNYKLGILDRFRELGIIAQAPLEDSVEIASTFCKACRNPIILRQGGQLIRLSMDRNGVCKYCGYRYENFKYAKRIVRNPIEIQIL</sequence>
<dbReference type="AlphaFoldDB" id="A0A7J2U1Z5"/>